<dbReference type="Pfam" id="PF01795">
    <property type="entry name" value="Methyltransf_5"/>
    <property type="match status" value="1"/>
</dbReference>
<dbReference type="EMBL" id="CP115396">
    <property type="protein sequence ID" value="WBO85270.1"/>
    <property type="molecule type" value="Genomic_DNA"/>
</dbReference>
<dbReference type="RefSeq" id="WP_270127868.1">
    <property type="nucleotide sequence ID" value="NZ_CP115396.1"/>
</dbReference>
<comment type="subcellular location">
    <subcellularLocation>
        <location evidence="6">Cytoplasm</location>
    </subcellularLocation>
</comment>
<organism evidence="7 8">
    <name type="scientific">Hymenobacter yonginensis</name>
    <dbReference type="NCBI Taxonomy" id="748197"/>
    <lineage>
        <taxon>Bacteria</taxon>
        <taxon>Pseudomonadati</taxon>
        <taxon>Bacteroidota</taxon>
        <taxon>Cytophagia</taxon>
        <taxon>Cytophagales</taxon>
        <taxon>Hymenobacteraceae</taxon>
        <taxon>Hymenobacter</taxon>
    </lineage>
</organism>
<keyword evidence="5 6" id="KW-0949">S-adenosyl-L-methionine</keyword>
<dbReference type="GO" id="GO:0032259">
    <property type="term" value="P:methylation"/>
    <property type="evidence" value="ECO:0007669"/>
    <property type="project" value="UniProtKB-KW"/>
</dbReference>
<keyword evidence="6" id="KW-0963">Cytoplasm</keyword>
<dbReference type="InterPro" id="IPR029063">
    <property type="entry name" value="SAM-dependent_MTases_sf"/>
</dbReference>
<dbReference type="Gene3D" id="1.10.150.170">
    <property type="entry name" value="Putative methyltransferase TM0872, insert domain"/>
    <property type="match status" value="1"/>
</dbReference>
<dbReference type="NCBIfam" id="TIGR00006">
    <property type="entry name" value="16S rRNA (cytosine(1402)-N(4))-methyltransferase RsmH"/>
    <property type="match status" value="1"/>
</dbReference>
<keyword evidence="2 6" id="KW-0698">rRNA processing</keyword>
<feature type="binding site" evidence="6">
    <location>
        <position position="64"/>
    </location>
    <ligand>
        <name>S-adenosyl-L-methionine</name>
        <dbReference type="ChEBI" id="CHEBI:59789"/>
    </ligand>
</feature>
<dbReference type="InterPro" id="IPR023397">
    <property type="entry name" value="SAM-dep_MeTrfase_MraW_recog"/>
</dbReference>
<protein>
    <recommendedName>
        <fullName evidence="6">Ribosomal RNA small subunit methyltransferase H</fullName>
        <ecNumber evidence="6">2.1.1.199</ecNumber>
    </recommendedName>
    <alternativeName>
        <fullName evidence="6">16S rRNA m(4)C1402 methyltransferase</fullName>
    </alternativeName>
    <alternativeName>
        <fullName evidence="6">rRNA (cytosine-N(4)-)-methyltransferase RsmH</fullName>
    </alternativeName>
</protein>
<accession>A0ABY7PQV6</accession>
<dbReference type="GO" id="GO:0008168">
    <property type="term" value="F:methyltransferase activity"/>
    <property type="evidence" value="ECO:0007669"/>
    <property type="project" value="UniProtKB-KW"/>
</dbReference>
<evidence type="ECO:0000313" key="7">
    <source>
        <dbReference type="EMBL" id="WBO85270.1"/>
    </source>
</evidence>
<evidence type="ECO:0000256" key="6">
    <source>
        <dbReference type="HAMAP-Rule" id="MF_01007"/>
    </source>
</evidence>
<name>A0ABY7PQV6_9BACT</name>
<reference evidence="7 8" key="1">
    <citation type="journal article" date="2011" name="Int. J. Syst. Evol. Microbiol.">
        <title>Hymenobacter yonginensis sp. nov., isolated from a mesotrophic artificial lake.</title>
        <authorList>
            <person name="Joung Y."/>
            <person name="Cho S.H."/>
            <person name="Kim H."/>
            <person name="Kim S.B."/>
            <person name="Joh K."/>
        </authorList>
    </citation>
    <scope>NUCLEOTIDE SEQUENCE [LARGE SCALE GENOMIC DNA]</scope>
    <source>
        <strain evidence="7 8">KCTC 22745</strain>
    </source>
</reference>
<sequence>MSETPANDYLNDTAYHRPVMLRECLEALELRSEGRYVDVTFGGGGHSARILEHLSGAGHLYSFDQDADAEREAAKLARPQFTFIRSNFRDLHQELQRHGALPVDGLLADLGVSSHQFDTPERGFSTRFDGPLDMRMNAEDGPTAADIINEYPEADLHRIFGMYGEVTNARTLAQTVASARRGQTISTIAGLKKAIASCTPRGKENKYLAQVFQALRIEANDEMKALQEMLEQTAQVLRPGGRLVVMSYHSLEDRLVKNFLAKGKFFGEAEKDLFGNTNTPFEVLTRKPIEASEQEVATNSRARSAKLRIGIKSEERSR</sequence>
<dbReference type="InterPro" id="IPR002903">
    <property type="entry name" value="RsmH"/>
</dbReference>
<comment type="similarity">
    <text evidence="1 6">Belongs to the methyltransferase superfamily. RsmH family.</text>
</comment>
<dbReference type="HAMAP" id="MF_01007">
    <property type="entry name" value="16SrRNA_methyltr_H"/>
    <property type="match status" value="1"/>
</dbReference>
<evidence type="ECO:0000256" key="5">
    <source>
        <dbReference type="ARBA" id="ARBA00022691"/>
    </source>
</evidence>
<feature type="binding site" evidence="6">
    <location>
        <position position="109"/>
    </location>
    <ligand>
        <name>S-adenosyl-L-methionine</name>
        <dbReference type="ChEBI" id="CHEBI:59789"/>
    </ligand>
</feature>
<evidence type="ECO:0000256" key="4">
    <source>
        <dbReference type="ARBA" id="ARBA00022679"/>
    </source>
</evidence>
<gene>
    <name evidence="6 7" type="primary">rsmH</name>
    <name evidence="7" type="ORF">O9Z63_03280</name>
</gene>
<keyword evidence="3 6" id="KW-0489">Methyltransferase</keyword>
<feature type="binding site" evidence="6">
    <location>
        <position position="116"/>
    </location>
    <ligand>
        <name>S-adenosyl-L-methionine</name>
        <dbReference type="ChEBI" id="CHEBI:59789"/>
    </ligand>
</feature>
<evidence type="ECO:0000256" key="2">
    <source>
        <dbReference type="ARBA" id="ARBA00022552"/>
    </source>
</evidence>
<dbReference type="Gene3D" id="3.40.50.150">
    <property type="entry name" value="Vaccinia Virus protein VP39"/>
    <property type="match status" value="1"/>
</dbReference>
<comment type="catalytic activity">
    <reaction evidence="6">
        <text>cytidine(1402) in 16S rRNA + S-adenosyl-L-methionine = N(4)-methylcytidine(1402) in 16S rRNA + S-adenosyl-L-homocysteine + H(+)</text>
        <dbReference type="Rhea" id="RHEA:42928"/>
        <dbReference type="Rhea" id="RHEA-COMP:10286"/>
        <dbReference type="Rhea" id="RHEA-COMP:10287"/>
        <dbReference type="ChEBI" id="CHEBI:15378"/>
        <dbReference type="ChEBI" id="CHEBI:57856"/>
        <dbReference type="ChEBI" id="CHEBI:59789"/>
        <dbReference type="ChEBI" id="CHEBI:74506"/>
        <dbReference type="ChEBI" id="CHEBI:82748"/>
        <dbReference type="EC" id="2.1.1.199"/>
    </reaction>
</comment>
<proteinExistence type="inferred from homology"/>
<keyword evidence="4 6" id="KW-0808">Transferase</keyword>
<feature type="binding site" evidence="6">
    <location>
        <position position="88"/>
    </location>
    <ligand>
        <name>S-adenosyl-L-methionine</name>
        <dbReference type="ChEBI" id="CHEBI:59789"/>
    </ligand>
</feature>
<dbReference type="EC" id="2.1.1.199" evidence="6"/>
<comment type="function">
    <text evidence="6">Specifically methylates the N4 position of cytidine in position 1402 (C1402) of 16S rRNA.</text>
</comment>
<evidence type="ECO:0000256" key="1">
    <source>
        <dbReference type="ARBA" id="ARBA00010396"/>
    </source>
</evidence>
<evidence type="ECO:0000313" key="8">
    <source>
        <dbReference type="Proteomes" id="UP001211872"/>
    </source>
</evidence>
<feature type="binding site" evidence="6">
    <location>
        <begin position="44"/>
        <end position="46"/>
    </location>
    <ligand>
        <name>S-adenosyl-L-methionine</name>
        <dbReference type="ChEBI" id="CHEBI:59789"/>
    </ligand>
</feature>
<keyword evidence="8" id="KW-1185">Reference proteome</keyword>
<dbReference type="PANTHER" id="PTHR11265">
    <property type="entry name" value="S-ADENOSYL-METHYLTRANSFERASE MRAW"/>
    <property type="match status" value="1"/>
</dbReference>
<dbReference type="SUPFAM" id="SSF81799">
    <property type="entry name" value="Putative methyltransferase TM0872, insert domain"/>
    <property type="match status" value="1"/>
</dbReference>
<dbReference type="Proteomes" id="UP001211872">
    <property type="component" value="Chromosome"/>
</dbReference>
<dbReference type="PIRSF" id="PIRSF004486">
    <property type="entry name" value="MraW"/>
    <property type="match status" value="1"/>
</dbReference>
<dbReference type="SUPFAM" id="SSF53335">
    <property type="entry name" value="S-adenosyl-L-methionine-dependent methyltransferases"/>
    <property type="match status" value="1"/>
</dbReference>
<evidence type="ECO:0000256" key="3">
    <source>
        <dbReference type="ARBA" id="ARBA00022603"/>
    </source>
</evidence>
<dbReference type="PANTHER" id="PTHR11265:SF0">
    <property type="entry name" value="12S RRNA N4-METHYLCYTIDINE METHYLTRANSFERASE"/>
    <property type="match status" value="1"/>
</dbReference>